<organism evidence="7 8">
    <name type="scientific">Cannabis sativa</name>
    <name type="common">Hemp</name>
    <name type="synonym">Marijuana</name>
    <dbReference type="NCBI Taxonomy" id="3483"/>
    <lineage>
        <taxon>Eukaryota</taxon>
        <taxon>Viridiplantae</taxon>
        <taxon>Streptophyta</taxon>
        <taxon>Embryophyta</taxon>
        <taxon>Tracheophyta</taxon>
        <taxon>Spermatophyta</taxon>
        <taxon>Magnoliopsida</taxon>
        <taxon>eudicotyledons</taxon>
        <taxon>Gunneridae</taxon>
        <taxon>Pentapetalae</taxon>
        <taxon>rosids</taxon>
        <taxon>fabids</taxon>
        <taxon>Rosales</taxon>
        <taxon>Cannabaceae</taxon>
        <taxon>Cannabis</taxon>
    </lineage>
</organism>
<protein>
    <recommendedName>
        <fullName evidence="6">Fatty acid hydroxylase domain-containing protein</fullName>
    </recommendedName>
</protein>
<name>A0A803NJD9_CANSA</name>
<dbReference type="Gramene" id="evm.model.01.2011">
    <property type="protein sequence ID" value="cds.evm.model.01.2011"/>
    <property type="gene ID" value="evm.TU.01.2011"/>
</dbReference>
<dbReference type="AlphaFoldDB" id="A0A803NJD9"/>
<dbReference type="GO" id="GO:0016491">
    <property type="term" value="F:oxidoreductase activity"/>
    <property type="evidence" value="ECO:0007669"/>
    <property type="project" value="InterPro"/>
</dbReference>
<proteinExistence type="inferred from homology"/>
<sequence>MYGFWGWDTFRLALEATWELQVFIIGTMGDEEHVHVCNKEGSNGERLFNVSHFPIFAVKNGSQSDLALHHHYLYSRYHSHHHSSIVTEPITSVTHPFAELLAYIFLFSIPPATTTVTGIGSQAAIFGYMIYIDFMNNLGHCNFEFIPKWFFSVFPPLKYLMYTPSYV</sequence>
<dbReference type="Pfam" id="PF04116">
    <property type="entry name" value="FA_hydroxylase"/>
    <property type="match status" value="1"/>
</dbReference>
<dbReference type="InterPro" id="IPR006694">
    <property type="entry name" value="Fatty_acid_hydroxylase"/>
</dbReference>
<evidence type="ECO:0000256" key="5">
    <source>
        <dbReference type="ARBA" id="ARBA00023136"/>
    </source>
</evidence>
<evidence type="ECO:0000256" key="1">
    <source>
        <dbReference type="ARBA" id="ARBA00004370"/>
    </source>
</evidence>
<dbReference type="Proteomes" id="UP000596661">
    <property type="component" value="Chromosome 1"/>
</dbReference>
<comment type="subcellular location">
    <subcellularLocation>
        <location evidence="1">Membrane</location>
    </subcellularLocation>
</comment>
<evidence type="ECO:0000256" key="2">
    <source>
        <dbReference type="ARBA" id="ARBA00009324"/>
    </source>
</evidence>
<dbReference type="GO" id="GO:0005506">
    <property type="term" value="F:iron ion binding"/>
    <property type="evidence" value="ECO:0007669"/>
    <property type="project" value="InterPro"/>
</dbReference>
<keyword evidence="4" id="KW-1133">Transmembrane helix</keyword>
<dbReference type="PANTHER" id="PTHR11863">
    <property type="entry name" value="STEROL DESATURASE"/>
    <property type="match status" value="1"/>
</dbReference>
<keyword evidence="5" id="KW-0472">Membrane</keyword>
<accession>A0A803NJD9</accession>
<evidence type="ECO:0000313" key="8">
    <source>
        <dbReference type="Proteomes" id="UP000596661"/>
    </source>
</evidence>
<dbReference type="EnsemblPlants" id="evm.model.01.2011">
    <property type="protein sequence ID" value="cds.evm.model.01.2011"/>
    <property type="gene ID" value="evm.TU.01.2011"/>
</dbReference>
<feature type="domain" description="Fatty acid hydroxylase" evidence="6">
    <location>
        <begin position="68"/>
        <end position="164"/>
    </location>
</feature>
<reference evidence="7" key="2">
    <citation type="submission" date="2021-03" db="UniProtKB">
        <authorList>
            <consortium name="EnsemblPlants"/>
        </authorList>
    </citation>
    <scope>IDENTIFICATION</scope>
</reference>
<evidence type="ECO:0000259" key="6">
    <source>
        <dbReference type="Pfam" id="PF04116"/>
    </source>
</evidence>
<comment type="similarity">
    <text evidence="2">Belongs to the sterol desaturase family.</text>
</comment>
<keyword evidence="8" id="KW-1185">Reference proteome</keyword>
<keyword evidence="3" id="KW-0812">Transmembrane</keyword>
<evidence type="ECO:0000256" key="3">
    <source>
        <dbReference type="ARBA" id="ARBA00022692"/>
    </source>
</evidence>
<dbReference type="GO" id="GO:0016020">
    <property type="term" value="C:membrane"/>
    <property type="evidence" value="ECO:0007669"/>
    <property type="project" value="UniProtKB-SubCell"/>
</dbReference>
<dbReference type="EMBL" id="UZAU01000056">
    <property type="status" value="NOT_ANNOTATED_CDS"/>
    <property type="molecule type" value="Genomic_DNA"/>
</dbReference>
<dbReference type="GO" id="GO:0008610">
    <property type="term" value="P:lipid biosynthetic process"/>
    <property type="evidence" value="ECO:0007669"/>
    <property type="project" value="InterPro"/>
</dbReference>
<evidence type="ECO:0000313" key="7">
    <source>
        <dbReference type="EnsemblPlants" id="cds.evm.model.01.2011"/>
    </source>
</evidence>
<reference evidence="7" key="1">
    <citation type="submission" date="2018-11" db="EMBL/GenBank/DDBJ databases">
        <authorList>
            <person name="Grassa J C."/>
        </authorList>
    </citation>
    <scope>NUCLEOTIDE SEQUENCE [LARGE SCALE GENOMIC DNA]</scope>
</reference>
<evidence type="ECO:0000256" key="4">
    <source>
        <dbReference type="ARBA" id="ARBA00022989"/>
    </source>
</evidence>
<dbReference type="InterPro" id="IPR050307">
    <property type="entry name" value="Sterol_Desaturase_Related"/>
</dbReference>